<evidence type="ECO:0000256" key="6">
    <source>
        <dbReference type="ARBA" id="ARBA00023136"/>
    </source>
</evidence>
<keyword evidence="6" id="KW-0472">Membrane</keyword>
<evidence type="ECO:0000313" key="10">
    <source>
        <dbReference type="Proteomes" id="UP000198705"/>
    </source>
</evidence>
<dbReference type="PANTHER" id="PTHR30026">
    <property type="entry name" value="OUTER MEMBRANE PROTEIN TOLC"/>
    <property type="match status" value="1"/>
</dbReference>
<keyword evidence="5" id="KW-0812">Transmembrane</keyword>
<dbReference type="Proteomes" id="UP000198705">
    <property type="component" value="Unassembled WGS sequence"/>
</dbReference>
<organism evidence="9 10">
    <name type="scientific">Bizionia echini</name>
    <dbReference type="NCBI Taxonomy" id="649333"/>
    <lineage>
        <taxon>Bacteria</taxon>
        <taxon>Pseudomonadati</taxon>
        <taxon>Bacteroidota</taxon>
        <taxon>Flavobacteriia</taxon>
        <taxon>Flavobacteriales</taxon>
        <taxon>Flavobacteriaceae</taxon>
        <taxon>Bizionia</taxon>
    </lineage>
</organism>
<evidence type="ECO:0000313" key="9">
    <source>
        <dbReference type="EMBL" id="SFN65971.1"/>
    </source>
</evidence>
<keyword evidence="4" id="KW-1134">Transmembrane beta strand</keyword>
<dbReference type="Gene3D" id="1.20.1600.10">
    <property type="entry name" value="Outer membrane efflux proteins (OEP)"/>
    <property type="match status" value="1"/>
</dbReference>
<dbReference type="GO" id="GO:0015288">
    <property type="term" value="F:porin activity"/>
    <property type="evidence" value="ECO:0007669"/>
    <property type="project" value="TreeGrafter"/>
</dbReference>
<proteinExistence type="inferred from homology"/>
<dbReference type="InterPro" id="IPR003423">
    <property type="entry name" value="OMP_efflux"/>
</dbReference>
<gene>
    <name evidence="9" type="ORF">SAMN04487989_102286</name>
</gene>
<evidence type="ECO:0000256" key="3">
    <source>
        <dbReference type="ARBA" id="ARBA00022448"/>
    </source>
</evidence>
<dbReference type="STRING" id="649333.SAMN04487989_102286"/>
<feature type="chain" id="PRO_5011567229" evidence="8">
    <location>
        <begin position="21"/>
        <end position="465"/>
    </location>
</feature>
<dbReference type="Pfam" id="PF02321">
    <property type="entry name" value="OEP"/>
    <property type="match status" value="2"/>
</dbReference>
<dbReference type="AlphaFoldDB" id="A0A1I5AU77"/>
<dbReference type="EMBL" id="FOVN01000002">
    <property type="protein sequence ID" value="SFN65971.1"/>
    <property type="molecule type" value="Genomic_DNA"/>
</dbReference>
<keyword evidence="3" id="KW-0813">Transport</keyword>
<evidence type="ECO:0000256" key="5">
    <source>
        <dbReference type="ARBA" id="ARBA00022692"/>
    </source>
</evidence>
<accession>A0A1I5AU77</accession>
<dbReference type="GO" id="GO:0009279">
    <property type="term" value="C:cell outer membrane"/>
    <property type="evidence" value="ECO:0007669"/>
    <property type="project" value="UniProtKB-SubCell"/>
</dbReference>
<sequence>MKSILIGLFLSFSLAGFSQNALDSVMNLSEYLGYVKAFHPVVKQANLIIDESDIKLLKSRGAFDPKFEVDYDRKTFKSTEYYDKLNATFKIPTWYGVEFKGNFEENEGVYLNPESNTPNDGLYSVGVSINLAKGLLMNERMAMLKQSKLFVEQAAADRQLAVNNILYEAALTYFNWLRAYNEKTVFEDFVDNAERRFEGVKKSYEVGERPAIDTLESRIALYDRKLNSEKARIKYIKSTLALSNYLWLENNVPIELQPNITPDVNTVLEIDNTLRTSEFDTENFDISLHPKMRSLDYKYEGLQIEKRLSANNLLPKINLEYNFLSETPETINTFNTANYKSGVQVSLPLFLRKERADLKLAKLKLLDTEFEIQSTRVTLQNKINSINQELQSYTLQNTLTQDIVSDYESLLDAEERMFFLGESSIFLVNTRESKLIDAKLKAINLEFDYFKTKATLFNVLSTISL</sequence>
<keyword evidence="10" id="KW-1185">Reference proteome</keyword>
<dbReference type="GO" id="GO:1990281">
    <property type="term" value="C:efflux pump complex"/>
    <property type="evidence" value="ECO:0007669"/>
    <property type="project" value="TreeGrafter"/>
</dbReference>
<evidence type="ECO:0000256" key="7">
    <source>
        <dbReference type="ARBA" id="ARBA00023237"/>
    </source>
</evidence>
<keyword evidence="7" id="KW-0998">Cell outer membrane</keyword>
<reference evidence="10" key="1">
    <citation type="submission" date="2016-10" db="EMBL/GenBank/DDBJ databases">
        <authorList>
            <person name="Varghese N."/>
            <person name="Submissions S."/>
        </authorList>
    </citation>
    <scope>NUCLEOTIDE SEQUENCE [LARGE SCALE GENOMIC DNA]</scope>
    <source>
        <strain evidence="10">DSM 23925</strain>
    </source>
</reference>
<dbReference type="InterPro" id="IPR051906">
    <property type="entry name" value="TolC-like"/>
</dbReference>
<keyword evidence="8" id="KW-0732">Signal</keyword>
<name>A0A1I5AU77_9FLAO</name>
<evidence type="ECO:0000256" key="1">
    <source>
        <dbReference type="ARBA" id="ARBA00004442"/>
    </source>
</evidence>
<feature type="signal peptide" evidence="8">
    <location>
        <begin position="1"/>
        <end position="20"/>
    </location>
</feature>
<evidence type="ECO:0000256" key="4">
    <source>
        <dbReference type="ARBA" id="ARBA00022452"/>
    </source>
</evidence>
<dbReference type="RefSeq" id="WP_092207534.1">
    <property type="nucleotide sequence ID" value="NZ_FOVN01000002.1"/>
</dbReference>
<comment type="subcellular location">
    <subcellularLocation>
        <location evidence="1">Cell outer membrane</location>
    </subcellularLocation>
</comment>
<dbReference type="GO" id="GO:0015562">
    <property type="term" value="F:efflux transmembrane transporter activity"/>
    <property type="evidence" value="ECO:0007669"/>
    <property type="project" value="InterPro"/>
</dbReference>
<dbReference type="SUPFAM" id="SSF56954">
    <property type="entry name" value="Outer membrane efflux proteins (OEP)"/>
    <property type="match status" value="1"/>
</dbReference>
<evidence type="ECO:0000256" key="8">
    <source>
        <dbReference type="SAM" id="SignalP"/>
    </source>
</evidence>
<dbReference type="PANTHER" id="PTHR30026:SF20">
    <property type="entry name" value="OUTER MEMBRANE PROTEIN TOLC"/>
    <property type="match status" value="1"/>
</dbReference>
<comment type="similarity">
    <text evidence="2">Belongs to the outer membrane factor (OMF) (TC 1.B.17) family.</text>
</comment>
<evidence type="ECO:0000256" key="2">
    <source>
        <dbReference type="ARBA" id="ARBA00007613"/>
    </source>
</evidence>
<protein>
    <submittedName>
        <fullName evidence="9">Outer membrane efflux protein</fullName>
    </submittedName>
</protein>
<dbReference type="OrthoDB" id="581172at2"/>